<dbReference type="SUPFAM" id="SSF82866">
    <property type="entry name" value="Multidrug efflux transporter AcrB transmembrane domain"/>
    <property type="match status" value="2"/>
</dbReference>
<dbReference type="AlphaFoldDB" id="A0A1G6VLX6"/>
<dbReference type="Gene3D" id="3.30.70.1440">
    <property type="entry name" value="Multidrug efflux transporter AcrB pore domain"/>
    <property type="match status" value="1"/>
</dbReference>
<dbReference type="GO" id="GO:0005886">
    <property type="term" value="C:plasma membrane"/>
    <property type="evidence" value="ECO:0007669"/>
    <property type="project" value="TreeGrafter"/>
</dbReference>
<keyword evidence="1" id="KW-1133">Transmembrane helix</keyword>
<keyword evidence="3" id="KW-1185">Reference proteome</keyword>
<dbReference type="Proteomes" id="UP000199060">
    <property type="component" value="Unassembled WGS sequence"/>
</dbReference>
<feature type="transmembrane region" description="Helical" evidence="1">
    <location>
        <begin position="360"/>
        <end position="380"/>
    </location>
</feature>
<evidence type="ECO:0000313" key="3">
    <source>
        <dbReference type="Proteomes" id="UP000199060"/>
    </source>
</evidence>
<dbReference type="Gene3D" id="3.30.2090.10">
    <property type="entry name" value="Multidrug efflux transporter AcrB TolC docking domain, DN and DC subdomains"/>
    <property type="match status" value="2"/>
</dbReference>
<dbReference type="Gene3D" id="3.30.70.1430">
    <property type="entry name" value="Multidrug efflux transporter AcrB pore domain"/>
    <property type="match status" value="2"/>
</dbReference>
<evidence type="ECO:0000313" key="2">
    <source>
        <dbReference type="EMBL" id="SDD54413.1"/>
    </source>
</evidence>
<dbReference type="GO" id="GO:0042910">
    <property type="term" value="F:xenobiotic transmembrane transporter activity"/>
    <property type="evidence" value="ECO:0007669"/>
    <property type="project" value="TreeGrafter"/>
</dbReference>
<sequence>MNITSISINRPSLIIVLFSVFILLGYIGFTNLSYELMPDFNQPVVVIKTVYPGAEPEEVESSVSEVLEDALSNLEGVDYLVTKSLPNASIIIANMNYGVDLDKAMQEAQRYIDNVKMELPDEVLSPEMSKVSPNDLPIMSITATSTSDQADFYQMMLDEILPQIQQVKGVAEITLLGGQQREIQVKIDQEKLRYYGVALAQVVEAINRSGIDVPAGFIQSDEAQSAVRFVGKFNSLEQIQQVVVATKEAGSPIYVRDLAIVKEGLAEITSVNRYNGQEGIGLLIKKQGDANAVDMSHGVRTKLQEIEATGSASGIHFIIADDSTDNTIAAVDSVVYDLILAVILVSLVMLLFLRSFRNSLIVLVAIPTSLVTAFAVMWLLGYTLNLMTLLAMSLIVGILVDDATVVLENIQRHLDMGKEKRKAAMDGRMEIGFSALSITLVDVVVFVPILFLQVFVADMLKQFSVVVITSTLTSLLVGFTLTPWMASRIGKSEDLKPTNLFNRFLIGFESQLDAFIAWYGRQLAWILDHKWVLMGIIVLLFAATGLTLKQGIIGKELISTGDQGKFRMYLEYDKQLSVKENNIRTAQVENFLLQQPEVETVFSNVGGPSTGIGSLGVGNAYKSELTIQLKSPQERGGEATETYMKEVREELKKRFTGVSYSMSALGLIPRTAPIELTLSGPDRDQVMAEAAKLKEVIARIPGADYVKLSVEEGSPEFQVIPDSEKLQRLGLSNGAIGMHLRVALTGNDDASLTRDGTEYPVRVQLDDFDRKSYGDLENMVLLNAAGMPVTLSQVADIVQNKSPSLLERKDRQAAVTITADALGRPSGTVADEVVAYFNQNPLPEEISYVWGSDIKRQNDSFGALGKVLLISFLLIYLIMVALYDSFLDPFVVLFSIPVAVIGAFLALNLSMSNLSLFALLGLIMLMGLVTKNAILIVDFTNQLKAEGMDTRSALLQAGKERMRPILMTTLSMVIGMLPIALASGTASEWKNGLAWVIIGGLLSSLILTVYLVPVVYEFFEILSSKLKSIFRSKKKKGTEQWNMN</sequence>
<dbReference type="OrthoDB" id="9798415at2"/>
<dbReference type="PANTHER" id="PTHR32063">
    <property type="match status" value="1"/>
</dbReference>
<dbReference type="EMBL" id="FNAC01000036">
    <property type="protein sequence ID" value="SDD54413.1"/>
    <property type="molecule type" value="Genomic_DNA"/>
</dbReference>
<feature type="transmembrane region" description="Helical" evidence="1">
    <location>
        <begin position="964"/>
        <end position="981"/>
    </location>
</feature>
<dbReference type="SUPFAM" id="SSF82693">
    <property type="entry name" value="Multidrug efflux transporter AcrB pore domain, PN1, PN2, PC1 and PC2 subdomains"/>
    <property type="match status" value="3"/>
</dbReference>
<protein>
    <submittedName>
        <fullName evidence="2">Hydrophobic/amphiphilic exporter-1, HAE1 family</fullName>
    </submittedName>
</protein>
<proteinExistence type="predicted"/>
<dbReference type="PRINTS" id="PR00702">
    <property type="entry name" value="ACRIFLAVINRP"/>
</dbReference>
<dbReference type="SUPFAM" id="SSF82714">
    <property type="entry name" value="Multidrug efflux transporter AcrB TolC docking domain, DN and DC subdomains"/>
    <property type="match status" value="2"/>
</dbReference>
<dbReference type="Gene3D" id="3.30.70.1320">
    <property type="entry name" value="Multidrug efflux transporter AcrB pore domain like"/>
    <property type="match status" value="1"/>
</dbReference>
<dbReference type="InterPro" id="IPR001036">
    <property type="entry name" value="Acrflvin-R"/>
</dbReference>
<dbReference type="Gene3D" id="1.20.1640.10">
    <property type="entry name" value="Multidrug efflux transporter AcrB transmembrane domain"/>
    <property type="match status" value="2"/>
</dbReference>
<dbReference type="PANTHER" id="PTHR32063:SF0">
    <property type="entry name" value="SWARMING MOTILITY PROTEIN SWRC"/>
    <property type="match status" value="1"/>
</dbReference>
<feature type="transmembrane region" description="Helical" evidence="1">
    <location>
        <begin position="889"/>
        <end position="909"/>
    </location>
</feature>
<keyword evidence="1" id="KW-0812">Transmembrane</keyword>
<gene>
    <name evidence="2" type="ORF">SAMN04488104_103624</name>
</gene>
<feature type="transmembrane region" description="Helical" evidence="1">
    <location>
        <begin position="334"/>
        <end position="353"/>
    </location>
</feature>
<dbReference type="Pfam" id="PF00873">
    <property type="entry name" value="ACR_tran"/>
    <property type="match status" value="1"/>
</dbReference>
<feature type="transmembrane region" description="Helical" evidence="1">
    <location>
        <begin position="863"/>
        <end position="883"/>
    </location>
</feature>
<name>A0A1G6VLX6_9BACT</name>
<feature type="transmembrane region" description="Helical" evidence="1">
    <location>
        <begin position="993"/>
        <end position="1016"/>
    </location>
</feature>
<feature type="transmembrane region" description="Helical" evidence="1">
    <location>
        <begin position="12"/>
        <end position="29"/>
    </location>
</feature>
<dbReference type="STRING" id="686796.SAMN04488104_103624"/>
<feature type="transmembrane region" description="Helical" evidence="1">
    <location>
        <begin position="531"/>
        <end position="548"/>
    </location>
</feature>
<reference evidence="3" key="1">
    <citation type="submission" date="2016-10" db="EMBL/GenBank/DDBJ databases">
        <authorList>
            <person name="Varghese N."/>
            <person name="Submissions S."/>
        </authorList>
    </citation>
    <scope>NUCLEOTIDE SEQUENCE [LARGE SCALE GENOMIC DNA]</scope>
    <source>
        <strain evidence="3">DSM 23095</strain>
    </source>
</reference>
<accession>A0A1G6VLX6</accession>
<feature type="transmembrane region" description="Helical" evidence="1">
    <location>
        <begin position="431"/>
        <end position="456"/>
    </location>
</feature>
<dbReference type="InterPro" id="IPR027463">
    <property type="entry name" value="AcrB_DN_DC_subdom"/>
</dbReference>
<feature type="transmembrane region" description="Helical" evidence="1">
    <location>
        <begin position="916"/>
        <end position="937"/>
    </location>
</feature>
<organism evidence="2 3">
    <name type="scientific">Algoriphagus faecimaris</name>
    <dbReference type="NCBI Taxonomy" id="686796"/>
    <lineage>
        <taxon>Bacteria</taxon>
        <taxon>Pseudomonadati</taxon>
        <taxon>Bacteroidota</taxon>
        <taxon>Cytophagia</taxon>
        <taxon>Cytophagales</taxon>
        <taxon>Cyclobacteriaceae</taxon>
        <taxon>Algoriphagus</taxon>
    </lineage>
</organism>
<keyword evidence="1" id="KW-0472">Membrane</keyword>
<feature type="transmembrane region" description="Helical" evidence="1">
    <location>
        <begin position="462"/>
        <end position="479"/>
    </location>
</feature>
<evidence type="ECO:0000256" key="1">
    <source>
        <dbReference type="SAM" id="Phobius"/>
    </source>
</evidence>
<dbReference type="RefSeq" id="WP_087940592.1">
    <property type="nucleotide sequence ID" value="NZ_FNAC01000036.1"/>
</dbReference>